<sequence>MPHVKELTSSLDADGIAQNVRKACRLAPDVASTAPCMEDLAKDLQSHDADALELTQLFRALEDTLAIFEAEYDSREEQALLGRAASVLDEAASDFVFRSGKLCSIGSLQDRAVYNELTPEQMQRWQQFKVYMSAQGWNITDLVYKAGELSNLMWYPLEHGSQRQQEVTPVMFEDWVDKYYHCDEAMRKLIKLISKFALPDKPLCRNPDSRKILLDEINNMP</sequence>
<evidence type="ECO:0000313" key="1">
    <source>
        <dbReference type="EMBL" id="GFR45668.1"/>
    </source>
</evidence>
<evidence type="ECO:0000313" key="2">
    <source>
        <dbReference type="Proteomes" id="UP001054857"/>
    </source>
</evidence>
<reference evidence="1 2" key="1">
    <citation type="journal article" date="2021" name="Sci. Rep.">
        <title>Genome sequencing of the multicellular alga Astrephomene provides insights into convergent evolution of germ-soma differentiation.</title>
        <authorList>
            <person name="Yamashita S."/>
            <person name="Yamamoto K."/>
            <person name="Matsuzaki R."/>
            <person name="Suzuki S."/>
            <person name="Yamaguchi H."/>
            <person name="Hirooka S."/>
            <person name="Minakuchi Y."/>
            <person name="Miyagishima S."/>
            <person name="Kawachi M."/>
            <person name="Toyoda A."/>
            <person name="Nozaki H."/>
        </authorList>
    </citation>
    <scope>NUCLEOTIDE SEQUENCE [LARGE SCALE GENOMIC DNA]</scope>
    <source>
        <strain evidence="1 2">NIES-4017</strain>
    </source>
</reference>
<dbReference type="Proteomes" id="UP001054857">
    <property type="component" value="Unassembled WGS sequence"/>
</dbReference>
<accession>A0AAD3DS49</accession>
<proteinExistence type="predicted"/>
<comment type="caution">
    <text evidence="1">The sequence shown here is derived from an EMBL/GenBank/DDBJ whole genome shotgun (WGS) entry which is preliminary data.</text>
</comment>
<dbReference type="AlphaFoldDB" id="A0AAD3DS49"/>
<protein>
    <submittedName>
        <fullName evidence="1">Uncharacterized protein</fullName>
    </submittedName>
</protein>
<keyword evidence="2" id="KW-1185">Reference proteome</keyword>
<organism evidence="1 2">
    <name type="scientific">Astrephomene gubernaculifera</name>
    <dbReference type="NCBI Taxonomy" id="47775"/>
    <lineage>
        <taxon>Eukaryota</taxon>
        <taxon>Viridiplantae</taxon>
        <taxon>Chlorophyta</taxon>
        <taxon>core chlorophytes</taxon>
        <taxon>Chlorophyceae</taxon>
        <taxon>CS clade</taxon>
        <taxon>Chlamydomonadales</taxon>
        <taxon>Astrephomenaceae</taxon>
        <taxon>Astrephomene</taxon>
    </lineage>
</organism>
<gene>
    <name evidence="1" type="ORF">Agub_g7081</name>
</gene>
<name>A0AAD3DS49_9CHLO</name>
<dbReference type="EMBL" id="BMAR01000010">
    <property type="protein sequence ID" value="GFR45668.1"/>
    <property type="molecule type" value="Genomic_DNA"/>
</dbReference>